<comment type="caution">
    <text evidence="1">The sequence shown here is derived from an EMBL/GenBank/DDBJ whole genome shotgun (WGS) entry which is preliminary data.</text>
</comment>
<dbReference type="AlphaFoldDB" id="A0AAV7UX89"/>
<name>A0AAV7UX89_PLEWA</name>
<evidence type="ECO:0000313" key="1">
    <source>
        <dbReference type="EMBL" id="KAJ1193720.1"/>
    </source>
</evidence>
<keyword evidence="2" id="KW-1185">Reference proteome</keyword>
<proteinExistence type="predicted"/>
<reference evidence="1" key="1">
    <citation type="journal article" date="2022" name="bioRxiv">
        <title>Sequencing and chromosome-scale assembly of the giantPleurodeles waltlgenome.</title>
        <authorList>
            <person name="Brown T."/>
            <person name="Elewa A."/>
            <person name="Iarovenko S."/>
            <person name="Subramanian E."/>
            <person name="Araus A.J."/>
            <person name="Petzold A."/>
            <person name="Susuki M."/>
            <person name="Suzuki K.-i.T."/>
            <person name="Hayashi T."/>
            <person name="Toyoda A."/>
            <person name="Oliveira C."/>
            <person name="Osipova E."/>
            <person name="Leigh N.D."/>
            <person name="Simon A."/>
            <person name="Yun M.H."/>
        </authorList>
    </citation>
    <scope>NUCLEOTIDE SEQUENCE</scope>
    <source>
        <strain evidence="1">20211129_DDA</strain>
        <tissue evidence="1">Liver</tissue>
    </source>
</reference>
<protein>
    <submittedName>
        <fullName evidence="1">Uncharacterized protein</fullName>
    </submittedName>
</protein>
<accession>A0AAV7UX89</accession>
<dbReference type="Proteomes" id="UP001066276">
    <property type="component" value="Chromosome 2_2"/>
</dbReference>
<gene>
    <name evidence="1" type="ORF">NDU88_003016</name>
</gene>
<evidence type="ECO:0000313" key="2">
    <source>
        <dbReference type="Proteomes" id="UP001066276"/>
    </source>
</evidence>
<dbReference type="EMBL" id="JANPWB010000004">
    <property type="protein sequence ID" value="KAJ1193720.1"/>
    <property type="molecule type" value="Genomic_DNA"/>
</dbReference>
<organism evidence="1 2">
    <name type="scientific">Pleurodeles waltl</name>
    <name type="common">Iberian ribbed newt</name>
    <dbReference type="NCBI Taxonomy" id="8319"/>
    <lineage>
        <taxon>Eukaryota</taxon>
        <taxon>Metazoa</taxon>
        <taxon>Chordata</taxon>
        <taxon>Craniata</taxon>
        <taxon>Vertebrata</taxon>
        <taxon>Euteleostomi</taxon>
        <taxon>Amphibia</taxon>
        <taxon>Batrachia</taxon>
        <taxon>Caudata</taxon>
        <taxon>Salamandroidea</taxon>
        <taxon>Salamandridae</taxon>
        <taxon>Pleurodelinae</taxon>
        <taxon>Pleurodeles</taxon>
    </lineage>
</organism>
<sequence>MGHQKRTDASQGNTIEQYTTQVALQQRMARLGVSGDDVGMPLNSEEQPGAELLVAIQGSRVALEEKMGTVVVEVNLLRADLRKVYDKVKVVEGSILELQTEVGALRKQMVKATSMVGLLEAQLEGTEKIQTEQCHGDGLPGVRGGVCHGILC</sequence>